<dbReference type="EMBL" id="JBHSIT010000003">
    <property type="protein sequence ID" value="MFC4908282.1"/>
    <property type="molecule type" value="Genomic_DNA"/>
</dbReference>
<keyword evidence="5 8" id="KW-1133">Transmembrane helix</keyword>
<dbReference type="InterPro" id="IPR050545">
    <property type="entry name" value="Mycobact_MmpL"/>
</dbReference>
<keyword evidence="11" id="KW-1185">Reference proteome</keyword>
<proteinExistence type="inferred from homology"/>
<evidence type="ECO:0000256" key="4">
    <source>
        <dbReference type="ARBA" id="ARBA00022692"/>
    </source>
</evidence>
<dbReference type="PANTHER" id="PTHR33406">
    <property type="entry name" value="MEMBRANE PROTEIN MJ1562-RELATED"/>
    <property type="match status" value="1"/>
</dbReference>
<keyword evidence="3" id="KW-1003">Cell membrane</keyword>
<keyword evidence="4 8" id="KW-0812">Transmembrane</keyword>
<dbReference type="Gene3D" id="1.20.1640.10">
    <property type="entry name" value="Multidrug efflux transporter AcrB transmembrane domain"/>
    <property type="match status" value="2"/>
</dbReference>
<dbReference type="SUPFAM" id="SSF82866">
    <property type="entry name" value="Multidrug efflux transporter AcrB transmembrane domain"/>
    <property type="match status" value="2"/>
</dbReference>
<name>A0ABV9TVY5_9ACTN</name>
<evidence type="ECO:0000313" key="10">
    <source>
        <dbReference type="EMBL" id="MFC4908282.1"/>
    </source>
</evidence>
<feature type="transmembrane region" description="Helical" evidence="8">
    <location>
        <begin position="269"/>
        <end position="291"/>
    </location>
</feature>
<feature type="transmembrane region" description="Helical" evidence="8">
    <location>
        <begin position="771"/>
        <end position="790"/>
    </location>
</feature>
<feature type="domain" description="Membrane transport protein MMPL" evidence="9">
    <location>
        <begin position="456"/>
        <end position="813"/>
    </location>
</feature>
<feature type="transmembrane region" description="Helical" evidence="8">
    <location>
        <begin position="657"/>
        <end position="676"/>
    </location>
</feature>
<feature type="transmembrane region" description="Helical" evidence="8">
    <location>
        <begin position="343"/>
        <end position="373"/>
    </location>
</feature>
<evidence type="ECO:0000256" key="6">
    <source>
        <dbReference type="ARBA" id="ARBA00023136"/>
    </source>
</evidence>
<feature type="transmembrane region" description="Helical" evidence="8">
    <location>
        <begin position="696"/>
        <end position="717"/>
    </location>
</feature>
<evidence type="ECO:0000256" key="5">
    <source>
        <dbReference type="ARBA" id="ARBA00022989"/>
    </source>
</evidence>
<feature type="transmembrane region" description="Helical" evidence="8">
    <location>
        <begin position="745"/>
        <end position="765"/>
    </location>
</feature>
<feature type="region of interest" description="Disordered" evidence="7">
    <location>
        <begin position="524"/>
        <end position="567"/>
    </location>
</feature>
<evidence type="ECO:0000256" key="3">
    <source>
        <dbReference type="ARBA" id="ARBA00022475"/>
    </source>
</evidence>
<dbReference type="Proteomes" id="UP001595872">
    <property type="component" value="Unassembled WGS sequence"/>
</dbReference>
<feature type="compositionally biased region" description="Low complexity" evidence="7">
    <location>
        <begin position="13"/>
        <end position="24"/>
    </location>
</feature>
<dbReference type="InterPro" id="IPR004869">
    <property type="entry name" value="MMPL_dom"/>
</dbReference>
<evidence type="ECO:0000256" key="8">
    <source>
        <dbReference type="SAM" id="Phobius"/>
    </source>
</evidence>
<feature type="transmembrane region" description="Helical" evidence="8">
    <location>
        <begin position="428"/>
        <end position="450"/>
    </location>
</feature>
<dbReference type="RefSeq" id="WP_378254746.1">
    <property type="nucleotide sequence ID" value="NZ_JBHSIT010000003.1"/>
</dbReference>
<feature type="domain" description="Membrane transport protein MMPL" evidence="9">
    <location>
        <begin position="91"/>
        <end position="426"/>
    </location>
</feature>
<evidence type="ECO:0000256" key="7">
    <source>
        <dbReference type="SAM" id="MobiDB-lite"/>
    </source>
</evidence>
<accession>A0ABV9TVY5</accession>
<feature type="region of interest" description="Disordered" evidence="7">
    <location>
        <begin position="1"/>
        <end position="35"/>
    </location>
</feature>
<comment type="subcellular location">
    <subcellularLocation>
        <location evidence="1">Cell membrane</location>
        <topology evidence="1">Multi-pass membrane protein</topology>
    </subcellularLocation>
</comment>
<sequence>MNDTGSGPDRAPSEGPFGRRPSGGRPSGGRPSGAATWGARVTGVVIRHAVVVLALAAVCLAVAAVTGYGVHDRLSPGGTTAFGAPFETADHRLEAGFRAGSPDLVVVARGTAGVDDAAATASGTRLTELLAGASGVTRVTSYWTEPMELRPSLRSRDGRSALILARLAGTEMQRVAAANRLASVLNGRHGPLTAAVTGEAQVKAETQRRSADDLAAAELIAAPLSLAILLLVFGSLLAAVLPVLVGVLAITVTMAVLRLLTELTSVSVFAMSITTALGFALAVDFSLFILTRFREELAAGRASADAVRITMSTTGRAMAYSAATVSLALTCLLVFPFPMYHSIAYGGITVTVVAAAGSLLVLPAALVLLGARVNSLPVRLRRRRPALSGTPAPLTAASPGPGSPAPASAGTGVWSRIALLVMRRPWRVAVPTVLVLAAMGAPFLGVRFGVFDDRLLPPQSAASHASQQLRRDFDARGTIAATTVLLPDLHLGADAAELDGYARRLSALRGVTSVRTATGSYTRGARVPDTTAVPPDDRITADTTARTTTRETRPSPDGALAATPPASTAARFTGPAGTWLAVATAYEPYSAVNGHLAQQVRRLPAPGPVLVGGPGAHLADTRGPIAAALPMGLGAVALITFALVAGLTGSVVLAVKAVLMNALSLTASFGVLVYIFQDGHLRWLVGDFSVTGHIDVLVPALLFCIAFALSMDYEIFLLSRITEEYRRCGDTTTAVATGLQNTGRLFTSAAVIFAVVMAAMATSSLALLKMIGVGLAVAVLLDATLIRALLVPAVMRLAGRANWWTPWPRRIRTPSTAPATEPGH</sequence>
<keyword evidence="6 8" id="KW-0472">Membrane</keyword>
<feature type="transmembrane region" description="Helical" evidence="8">
    <location>
        <begin position="228"/>
        <end position="257"/>
    </location>
</feature>
<evidence type="ECO:0000313" key="11">
    <source>
        <dbReference type="Proteomes" id="UP001595872"/>
    </source>
</evidence>
<comment type="similarity">
    <text evidence="2">Belongs to the resistance-nodulation-cell division (RND) (TC 2.A.6) family. MmpL subfamily.</text>
</comment>
<dbReference type="PANTHER" id="PTHR33406:SF11">
    <property type="entry name" value="MEMBRANE PROTEIN SCO6666-RELATED"/>
    <property type="match status" value="1"/>
</dbReference>
<reference evidence="11" key="1">
    <citation type="journal article" date="2019" name="Int. J. Syst. Evol. Microbiol.">
        <title>The Global Catalogue of Microorganisms (GCM) 10K type strain sequencing project: providing services to taxonomists for standard genome sequencing and annotation.</title>
        <authorList>
            <consortium name="The Broad Institute Genomics Platform"/>
            <consortium name="The Broad Institute Genome Sequencing Center for Infectious Disease"/>
            <person name="Wu L."/>
            <person name="Ma J."/>
        </authorList>
    </citation>
    <scope>NUCLEOTIDE SEQUENCE [LARGE SCALE GENOMIC DNA]</scope>
    <source>
        <strain evidence="11">KLKA75</strain>
    </source>
</reference>
<feature type="compositionally biased region" description="Low complexity" evidence="7">
    <location>
        <begin position="555"/>
        <end position="567"/>
    </location>
</feature>
<evidence type="ECO:0000256" key="2">
    <source>
        <dbReference type="ARBA" id="ARBA00010157"/>
    </source>
</evidence>
<protein>
    <submittedName>
        <fullName evidence="10">MMPL family transporter</fullName>
    </submittedName>
</protein>
<feature type="transmembrane region" description="Helical" evidence="8">
    <location>
        <begin position="625"/>
        <end position="645"/>
    </location>
</feature>
<comment type="caution">
    <text evidence="10">The sequence shown here is derived from an EMBL/GenBank/DDBJ whole genome shotgun (WGS) entry which is preliminary data.</text>
</comment>
<organism evidence="10 11">
    <name type="scientific">Actinomadura gamaensis</name>
    <dbReference type="NCBI Taxonomy" id="1763541"/>
    <lineage>
        <taxon>Bacteria</taxon>
        <taxon>Bacillati</taxon>
        <taxon>Actinomycetota</taxon>
        <taxon>Actinomycetes</taxon>
        <taxon>Streptosporangiales</taxon>
        <taxon>Thermomonosporaceae</taxon>
        <taxon>Actinomadura</taxon>
    </lineage>
</organism>
<feature type="compositionally biased region" description="Low complexity" evidence="7">
    <location>
        <begin position="388"/>
        <end position="408"/>
    </location>
</feature>
<dbReference type="Pfam" id="PF03176">
    <property type="entry name" value="MMPL"/>
    <property type="match status" value="2"/>
</dbReference>
<evidence type="ECO:0000256" key="1">
    <source>
        <dbReference type="ARBA" id="ARBA00004651"/>
    </source>
</evidence>
<evidence type="ECO:0000259" key="9">
    <source>
        <dbReference type="Pfam" id="PF03176"/>
    </source>
</evidence>
<feature type="transmembrane region" description="Helical" evidence="8">
    <location>
        <begin position="317"/>
        <end position="337"/>
    </location>
</feature>
<feature type="transmembrane region" description="Helical" evidence="8">
    <location>
        <begin position="45"/>
        <end position="70"/>
    </location>
</feature>
<feature type="region of interest" description="Disordered" evidence="7">
    <location>
        <begin position="387"/>
        <end position="408"/>
    </location>
</feature>
<gene>
    <name evidence="10" type="ORF">ACFPCY_13180</name>
</gene>